<dbReference type="EMBL" id="VTPC01090217">
    <property type="protein sequence ID" value="KAF2884165.1"/>
    <property type="molecule type" value="Genomic_DNA"/>
</dbReference>
<keyword evidence="3" id="KW-1185">Reference proteome</keyword>
<feature type="region of interest" description="Disordered" evidence="1">
    <location>
        <begin position="309"/>
        <end position="401"/>
    </location>
</feature>
<sequence length="1017" mass="116447">MNKTTVMKYNTISTSSLASEGKKSTLTIYAADNDFAHEKMATSEAEISSIRGELELVQRALKLQTRRCRQLVAEYTKRLQLKEQQYQAEKRLRDDQLARVLRALLMFEARLKQEQKFISHQLEEKDYTIKKQQTDIQKLLSSHYCKNCNQYYNPSSNLESLDSSSEYVVTDYHDYQSSNFESLDSSSETYASISEKDCEPKQLFPRLNPSISSEDNIKADSDTIRSTFMKNKNKDSLGRRARRIVHRKSVGNYFEVLKMRTGNHSPSSNDENTSNDYENFEPLPLSENLKSKIGTVSERIERIFAENRNKFDGSGDEHNNSDSVETSSNATACNTTVIINENLEDNDNKSNLSPTKSSNSENLEESKGSKISETIPVFEGDGDTNDNWYASASDQEDEEQRDVYRNNPVLECMNQILMQNINDPMNSPPKTPNMEKKCNRNNKRVKFSDEEDNRSVKENKTNSNESESDYYETPIQRTPNFYETPQSIYSNDYEQILSQCNETFVNKSKENSPKSENAQEKEINTSLKKLSIPANKSFESLEQSVSHYYVDMDTKSEKEEKENSKIIRKSKILRPPPALPPKPANLMSKYKIQSVSPLGFSKDRLSEKSLDSEPDYCSISEINLPTTDKNGCFTKINVVAEINSPNIESIQKRSSLLLEKNILSHSQQIERDMPPSPPQYKPVSLNEPIPSLNSAKKTSIQTPKQNSTKSENTTPKKAPSPEIPKLPQVTEIIIPEENESKQDECISHDNYVKNNTQIMKQKNSHTDRTRPAIQMGSTVSSLIASFNNKQLLSEIKQKPTEKHKLNRRMFSSFENLQNLETHSYPEQSEQTPNNSFEKFDLSQNFEEFKLDDCEIEDYNENYSDVGSRSPPLEAIKKVDHIKKAEHKMLPGNLNFCSSTRVELVRATNDLMVPQMNINSLQQLKKKLELEKNRACINNQIKHDTVPMTATHCNEPTYEHFLECTGLSSKSILTPSRLLSNHKSMLKPKDVKLRSKVKSNNVFERQGSTVKYWSEPYL</sequence>
<accession>A0A8K0CAZ3</accession>
<evidence type="ECO:0000313" key="3">
    <source>
        <dbReference type="Proteomes" id="UP000801492"/>
    </source>
</evidence>
<dbReference type="Proteomes" id="UP000801492">
    <property type="component" value="Unassembled WGS sequence"/>
</dbReference>
<feature type="region of interest" description="Disordered" evidence="1">
    <location>
        <begin position="669"/>
        <end position="723"/>
    </location>
</feature>
<feature type="compositionally biased region" description="Basic and acidic residues" evidence="1">
    <location>
        <begin position="309"/>
        <end position="320"/>
    </location>
</feature>
<name>A0A8K0CAZ3_IGNLU</name>
<gene>
    <name evidence="2" type="ORF">ILUMI_21992</name>
</gene>
<dbReference type="AlphaFoldDB" id="A0A8K0CAZ3"/>
<feature type="compositionally biased region" description="Polar residues" evidence="1">
    <location>
        <begin position="321"/>
        <end position="339"/>
    </location>
</feature>
<evidence type="ECO:0000256" key="1">
    <source>
        <dbReference type="SAM" id="MobiDB-lite"/>
    </source>
</evidence>
<protein>
    <submittedName>
        <fullName evidence="2">Uncharacterized protein</fullName>
    </submittedName>
</protein>
<comment type="caution">
    <text evidence="2">The sequence shown here is derived from an EMBL/GenBank/DDBJ whole genome shotgun (WGS) entry which is preliminary data.</text>
</comment>
<dbReference type="OrthoDB" id="6158299at2759"/>
<feature type="region of interest" description="Disordered" evidence="1">
    <location>
        <begin position="258"/>
        <end position="282"/>
    </location>
</feature>
<feature type="compositionally biased region" description="Polar residues" evidence="1">
    <location>
        <begin position="262"/>
        <end position="277"/>
    </location>
</feature>
<reference evidence="2" key="1">
    <citation type="submission" date="2019-08" db="EMBL/GenBank/DDBJ databases">
        <title>The genome of the North American firefly Photinus pyralis.</title>
        <authorList>
            <consortium name="Photinus pyralis genome working group"/>
            <person name="Fallon T.R."/>
            <person name="Sander Lower S.E."/>
            <person name="Weng J.-K."/>
        </authorList>
    </citation>
    <scope>NUCLEOTIDE SEQUENCE</scope>
    <source>
        <strain evidence="2">TRF0915ILg1</strain>
        <tissue evidence="2">Whole body</tissue>
    </source>
</reference>
<evidence type="ECO:0000313" key="2">
    <source>
        <dbReference type="EMBL" id="KAF2884165.1"/>
    </source>
</evidence>
<feature type="compositionally biased region" description="Polar residues" evidence="1">
    <location>
        <begin position="691"/>
        <end position="715"/>
    </location>
</feature>
<organism evidence="2 3">
    <name type="scientific">Ignelater luminosus</name>
    <name type="common">Cucubano</name>
    <name type="synonym">Pyrophorus luminosus</name>
    <dbReference type="NCBI Taxonomy" id="2038154"/>
    <lineage>
        <taxon>Eukaryota</taxon>
        <taxon>Metazoa</taxon>
        <taxon>Ecdysozoa</taxon>
        <taxon>Arthropoda</taxon>
        <taxon>Hexapoda</taxon>
        <taxon>Insecta</taxon>
        <taxon>Pterygota</taxon>
        <taxon>Neoptera</taxon>
        <taxon>Endopterygota</taxon>
        <taxon>Coleoptera</taxon>
        <taxon>Polyphaga</taxon>
        <taxon>Elateriformia</taxon>
        <taxon>Elateroidea</taxon>
        <taxon>Elateridae</taxon>
        <taxon>Agrypninae</taxon>
        <taxon>Pyrophorini</taxon>
        <taxon>Ignelater</taxon>
    </lineage>
</organism>
<proteinExistence type="predicted"/>
<feature type="region of interest" description="Disordered" evidence="1">
    <location>
        <begin position="420"/>
        <end position="479"/>
    </location>
</feature>